<dbReference type="AlphaFoldDB" id="R3KRY5"/>
<name>R3KRY5_ENTFL</name>
<accession>R3KRY5</accession>
<organism evidence="1 2">
    <name type="scientific">Enterococcus faecalis ATCC 6055</name>
    <dbReference type="NCBI Taxonomy" id="1169311"/>
    <lineage>
        <taxon>Bacteria</taxon>
        <taxon>Bacillati</taxon>
        <taxon>Bacillota</taxon>
        <taxon>Bacilli</taxon>
        <taxon>Lactobacillales</taxon>
        <taxon>Enterococcaceae</taxon>
        <taxon>Enterococcus</taxon>
    </lineage>
</organism>
<protein>
    <submittedName>
        <fullName evidence="1">Uncharacterized protein</fullName>
    </submittedName>
</protein>
<gene>
    <name evidence="1" type="ORF">WOU_00261</name>
</gene>
<evidence type="ECO:0000313" key="1">
    <source>
        <dbReference type="EMBL" id="EOK16141.1"/>
    </source>
</evidence>
<dbReference type="HOGENOM" id="CLU_2478528_0_0_9"/>
<dbReference type="Proteomes" id="UP000013638">
    <property type="component" value="Unassembled WGS sequence"/>
</dbReference>
<reference evidence="1 2" key="1">
    <citation type="submission" date="2013-02" db="EMBL/GenBank/DDBJ databases">
        <title>The Genome Sequence of Enterococcus faecalis ATCC_6055.</title>
        <authorList>
            <consortium name="The Broad Institute Genome Sequencing Platform"/>
            <consortium name="The Broad Institute Genome Sequencing Center for Infectious Disease"/>
            <person name="Earl A.M."/>
            <person name="Gilmore M.S."/>
            <person name="Lebreton F."/>
            <person name="Walker B."/>
            <person name="Young S.K."/>
            <person name="Zeng Q."/>
            <person name="Gargeya S."/>
            <person name="Fitzgerald M."/>
            <person name="Haas B."/>
            <person name="Abouelleil A."/>
            <person name="Alvarado L."/>
            <person name="Arachchi H.M."/>
            <person name="Berlin A.M."/>
            <person name="Chapman S.B."/>
            <person name="Dewar J."/>
            <person name="Goldberg J."/>
            <person name="Griggs A."/>
            <person name="Gujja S."/>
            <person name="Hansen M."/>
            <person name="Howarth C."/>
            <person name="Imamovic A."/>
            <person name="Larimer J."/>
            <person name="McCowan C."/>
            <person name="Murphy C."/>
            <person name="Neiman D."/>
            <person name="Pearson M."/>
            <person name="Priest M."/>
            <person name="Roberts A."/>
            <person name="Saif S."/>
            <person name="Shea T."/>
            <person name="Sisk P."/>
            <person name="Sykes S."/>
            <person name="Wortman J."/>
            <person name="Nusbaum C."/>
            <person name="Birren B."/>
        </authorList>
    </citation>
    <scope>NUCLEOTIDE SEQUENCE [LARGE SCALE GENOMIC DNA]</scope>
    <source>
        <strain evidence="1 2">ATCC 6055</strain>
    </source>
</reference>
<dbReference type="PATRIC" id="fig|1169311.3.peg.258"/>
<evidence type="ECO:0000313" key="2">
    <source>
        <dbReference type="Proteomes" id="UP000013638"/>
    </source>
</evidence>
<dbReference type="RefSeq" id="WP_010783984.1">
    <property type="nucleotide sequence ID" value="NZ_KB944840.1"/>
</dbReference>
<proteinExistence type="predicted"/>
<dbReference type="EMBL" id="ASDZ01000004">
    <property type="protein sequence ID" value="EOK16141.1"/>
    <property type="molecule type" value="Genomic_DNA"/>
</dbReference>
<sequence>MNRQEELTKLQTEIINLFANHHLTTKEIGALLTVIMQNMLIQPMNVKVLEEINVDAESLTFEQVTLFQRILAEEYYKEIINHGQSDN</sequence>
<comment type="caution">
    <text evidence="1">The sequence shown here is derived from an EMBL/GenBank/DDBJ whole genome shotgun (WGS) entry which is preliminary data.</text>
</comment>